<gene>
    <name evidence="2" type="ORF">ABZ508_13410</name>
</gene>
<dbReference type="RefSeq" id="WP_359806143.1">
    <property type="nucleotide sequence ID" value="NZ_JBEXZQ010000015.1"/>
</dbReference>
<reference evidence="2 3" key="1">
    <citation type="submission" date="2024-06" db="EMBL/GenBank/DDBJ databases">
        <title>The Natural Products Discovery Center: Release of the First 8490 Sequenced Strains for Exploring Actinobacteria Biosynthetic Diversity.</title>
        <authorList>
            <person name="Kalkreuter E."/>
            <person name="Kautsar S.A."/>
            <person name="Yang D."/>
            <person name="Bader C.D."/>
            <person name="Teijaro C.N."/>
            <person name="Fluegel L."/>
            <person name="Davis C.M."/>
            <person name="Simpson J.R."/>
            <person name="Lauterbach L."/>
            <person name="Steele A.D."/>
            <person name="Gui C."/>
            <person name="Meng S."/>
            <person name="Li G."/>
            <person name="Viehrig K."/>
            <person name="Ye F."/>
            <person name="Su P."/>
            <person name="Kiefer A.F."/>
            <person name="Nichols A."/>
            <person name="Cepeda A.J."/>
            <person name="Yan W."/>
            <person name="Fan B."/>
            <person name="Jiang Y."/>
            <person name="Adhikari A."/>
            <person name="Zheng C.-J."/>
            <person name="Schuster L."/>
            <person name="Cowan T.M."/>
            <person name="Smanski M.J."/>
            <person name="Chevrette M.G."/>
            <person name="De Carvalho L.P.S."/>
            <person name="Shen B."/>
        </authorList>
    </citation>
    <scope>NUCLEOTIDE SEQUENCE [LARGE SCALE GENOMIC DNA]</scope>
    <source>
        <strain evidence="2 3">NPDC006337</strain>
    </source>
</reference>
<dbReference type="InterPro" id="IPR021373">
    <property type="entry name" value="DUF2993"/>
</dbReference>
<evidence type="ECO:0000313" key="3">
    <source>
        <dbReference type="Proteomes" id="UP001550378"/>
    </source>
</evidence>
<accession>A0ABV2W6N3</accession>
<organism evidence="2 3">
    <name type="scientific">Streptomyces lavendulocolor</name>
    <dbReference type="NCBI Taxonomy" id="67316"/>
    <lineage>
        <taxon>Bacteria</taxon>
        <taxon>Bacillati</taxon>
        <taxon>Actinomycetota</taxon>
        <taxon>Actinomycetes</taxon>
        <taxon>Kitasatosporales</taxon>
        <taxon>Streptomycetaceae</taxon>
        <taxon>Streptomyces</taxon>
    </lineage>
</organism>
<feature type="region of interest" description="Disordered" evidence="1">
    <location>
        <begin position="1"/>
        <end position="65"/>
    </location>
</feature>
<sequence>MRPPTRIATHPRNPYEELARLADPEPDSEQRPTSPHDPPAPPSTGLGIPSDDDGDGEAWSPPNHRGRSRFAAVPVVVKLAVTVAAGAVLLTAGDRLAVAYAEERAEEKIQQSLRLAARPQVDIAGFPFLTQVLGKRIRTVDVTLPDVAADKVSLAEVRARATDIRIVGDLPSSVEGAVVDRMDGDVLLSFDDLNRELGASHVRFSSDGRGGVHVLGSLPVAGRTVTLRAEARVGRDGDRAVSTTVEHMRLDVPGLFTYRPGTDPGSSGLRLHPEAARRISGEAAGVKALFDVPAVAERLGLPRARIDAALRSEEERGRLAGSPHFLRALTEVNLIDLVVEHPWILRKAGIDPDLVGALLKLRPPQLADRFSLSFRLPESAGDVRLRHVGVDGSGIRVGLTGSGLALGDAEAPAPSPAAP</sequence>
<keyword evidence="3" id="KW-1185">Reference proteome</keyword>
<comment type="caution">
    <text evidence="2">The sequence shown here is derived from an EMBL/GenBank/DDBJ whole genome shotgun (WGS) entry which is preliminary data.</text>
</comment>
<name>A0ABV2W6N3_9ACTN</name>
<dbReference type="Proteomes" id="UP001550378">
    <property type="component" value="Unassembled WGS sequence"/>
</dbReference>
<evidence type="ECO:0000313" key="2">
    <source>
        <dbReference type="EMBL" id="MEU0708346.1"/>
    </source>
</evidence>
<feature type="compositionally biased region" description="Basic and acidic residues" evidence="1">
    <location>
        <begin position="13"/>
        <end position="23"/>
    </location>
</feature>
<dbReference type="EMBL" id="JBEXZR010000009">
    <property type="protein sequence ID" value="MEU0708346.1"/>
    <property type="molecule type" value="Genomic_DNA"/>
</dbReference>
<dbReference type="Pfam" id="PF11209">
    <property type="entry name" value="LmeA"/>
    <property type="match status" value="1"/>
</dbReference>
<protein>
    <submittedName>
        <fullName evidence="2">DUF2993 domain-containing protein</fullName>
    </submittedName>
</protein>
<evidence type="ECO:0000256" key="1">
    <source>
        <dbReference type="SAM" id="MobiDB-lite"/>
    </source>
</evidence>
<proteinExistence type="predicted"/>